<dbReference type="Pfam" id="PF11325">
    <property type="entry name" value="DUF3127"/>
    <property type="match status" value="1"/>
</dbReference>
<evidence type="ECO:0000313" key="4">
    <source>
        <dbReference type="Proteomes" id="UP000030136"/>
    </source>
</evidence>
<organism evidence="2 4">
    <name type="scientific">Porphyromonas crevioricanis</name>
    <dbReference type="NCBI Taxonomy" id="393921"/>
    <lineage>
        <taxon>Bacteria</taxon>
        <taxon>Pseudomonadati</taxon>
        <taxon>Bacteroidota</taxon>
        <taxon>Bacteroidia</taxon>
        <taxon>Bacteroidales</taxon>
        <taxon>Porphyromonadaceae</taxon>
        <taxon>Porphyromonas</taxon>
    </lineage>
</organism>
<dbReference type="RefSeq" id="WP_023937274.1">
    <property type="nucleotide sequence ID" value="NZ_FUXH01000015.1"/>
</dbReference>
<dbReference type="KEGG" id="pcre:NCTC12858_00293"/>
<sequence>MEIKGKVIAVLPLMSGKGQASGKEWSKQEYVIETVDSEYPKKICFNLWGDRIKQFNIQMGELITVQVDIESREYNGRWYTDVRAWRVDRGISNEQPYAAAPVAGYAAPMPSPATQIAGAEQVQSPTSLPDSSDMGSDLPF</sequence>
<reference evidence="2 4" key="1">
    <citation type="submission" date="2014-08" db="EMBL/GenBank/DDBJ databases">
        <title>Porphyromonas crevioricanis strain:COT-253_OH1447 Genome sequencing.</title>
        <authorList>
            <person name="Wallis C."/>
            <person name="Deusch O."/>
            <person name="O'Flynn C."/>
            <person name="Davis I."/>
            <person name="Jospin G."/>
            <person name="Darling A.E."/>
            <person name="Coil D.A."/>
            <person name="Alexiev A."/>
            <person name="Horsfall A."/>
            <person name="Kirkwood N."/>
            <person name="Harris S."/>
            <person name="Eisen J.A."/>
        </authorList>
    </citation>
    <scope>NUCLEOTIDE SEQUENCE [LARGE SCALE GENOMIC DNA]</scope>
    <source>
        <strain evidence="4">COT-253 OH1447</strain>
        <strain evidence="2">COT-253_OH1447</strain>
    </source>
</reference>
<dbReference type="InterPro" id="IPR021474">
    <property type="entry name" value="DUF3127"/>
</dbReference>
<dbReference type="Proteomes" id="UP000030136">
    <property type="component" value="Unassembled WGS sequence"/>
</dbReference>
<evidence type="ECO:0000313" key="3">
    <source>
        <dbReference type="EMBL" id="SQH72475.1"/>
    </source>
</evidence>
<evidence type="ECO:0000313" key="5">
    <source>
        <dbReference type="Proteomes" id="UP000249300"/>
    </source>
</evidence>
<dbReference type="EMBL" id="JQJC01000001">
    <property type="protein sequence ID" value="KGN96947.1"/>
    <property type="molecule type" value="Genomic_DNA"/>
</dbReference>
<dbReference type="EMBL" id="LS483447">
    <property type="protein sequence ID" value="SQH72475.1"/>
    <property type="molecule type" value="Genomic_DNA"/>
</dbReference>
<dbReference type="OrthoDB" id="598142at2"/>
<proteinExistence type="predicted"/>
<name>A0A0A2FGH2_9PORP</name>
<evidence type="ECO:0000256" key="1">
    <source>
        <dbReference type="SAM" id="MobiDB-lite"/>
    </source>
</evidence>
<gene>
    <name evidence="2" type="ORF">HQ38_00055</name>
    <name evidence="3" type="ORF">NCTC12858_00293</name>
</gene>
<evidence type="ECO:0000313" key="2">
    <source>
        <dbReference type="EMBL" id="KGN96947.1"/>
    </source>
</evidence>
<protein>
    <submittedName>
        <fullName evidence="3">Domain of uncharacterized function (DUF3127)</fullName>
    </submittedName>
</protein>
<dbReference type="eggNOG" id="ENOG5032SXV">
    <property type="taxonomic scope" value="Bacteria"/>
</dbReference>
<reference evidence="3 5" key="2">
    <citation type="submission" date="2018-06" db="EMBL/GenBank/DDBJ databases">
        <authorList>
            <consortium name="Pathogen Informatics"/>
            <person name="Doyle S."/>
        </authorList>
    </citation>
    <scope>NUCLEOTIDE SEQUENCE [LARGE SCALE GENOMIC DNA]</scope>
    <source>
        <strain evidence="3 5">NCTC12858</strain>
    </source>
</reference>
<accession>A0A0A2FGH2</accession>
<feature type="region of interest" description="Disordered" evidence="1">
    <location>
        <begin position="110"/>
        <end position="140"/>
    </location>
</feature>
<dbReference type="AlphaFoldDB" id="A0A0A2FGH2"/>
<dbReference type="Proteomes" id="UP000249300">
    <property type="component" value="Chromosome 1"/>
</dbReference>
<dbReference type="STRING" id="393921.HQ45_07925"/>
<feature type="compositionally biased region" description="Polar residues" evidence="1">
    <location>
        <begin position="121"/>
        <end position="134"/>
    </location>
</feature>
<keyword evidence="5" id="KW-1185">Reference proteome</keyword>